<evidence type="ECO:0000259" key="1">
    <source>
        <dbReference type="Pfam" id="PF10135"/>
    </source>
</evidence>
<dbReference type="InterPro" id="IPR019301">
    <property type="entry name" value="Flagellar_prot_FlgJ_N"/>
</dbReference>
<organism evidence="2 3">
    <name type="scientific">Vallitalea longa</name>
    <dbReference type="NCBI Taxonomy" id="2936439"/>
    <lineage>
        <taxon>Bacteria</taxon>
        <taxon>Bacillati</taxon>
        <taxon>Bacillota</taxon>
        <taxon>Clostridia</taxon>
        <taxon>Lachnospirales</taxon>
        <taxon>Vallitaleaceae</taxon>
        <taxon>Vallitalea</taxon>
    </lineage>
</organism>
<reference evidence="2" key="1">
    <citation type="submission" date="2022-06" db="EMBL/GenBank/DDBJ databases">
        <title>Vallitalea longa sp. nov., an anaerobic bacterium isolated from marine sediment.</title>
        <authorList>
            <person name="Hirano S."/>
            <person name="Terahara T."/>
            <person name="Mori K."/>
            <person name="Hamada M."/>
            <person name="Matsumoto R."/>
            <person name="Kobayashi T."/>
        </authorList>
    </citation>
    <scope>NUCLEOTIDE SEQUENCE</scope>
    <source>
        <strain evidence="2">SH18-1</strain>
    </source>
</reference>
<dbReference type="EMBL" id="BRLB01000001">
    <property type="protein sequence ID" value="GKX28500.1"/>
    <property type="molecule type" value="Genomic_DNA"/>
</dbReference>
<keyword evidence="3" id="KW-1185">Reference proteome</keyword>
<evidence type="ECO:0000313" key="2">
    <source>
        <dbReference type="EMBL" id="GKX28500.1"/>
    </source>
</evidence>
<dbReference type="Proteomes" id="UP001144256">
    <property type="component" value="Unassembled WGS sequence"/>
</dbReference>
<gene>
    <name evidence="2" type="ORF">SH1V18_09800</name>
</gene>
<feature type="domain" description="Flagellar protein FlgJ N-terminal" evidence="1">
    <location>
        <begin position="60"/>
        <end position="108"/>
    </location>
</feature>
<sequence length="113" mass="13229">MNISSINPNMYNNITMNQKEKIETESFEAALNQAQEKQDDKQLQESCREFEQYFVNQLFKEMRNTVHSDGLIPKSQGEKIFEDMLYEEYSTEISKGEGIGISQMLYKQLSKNI</sequence>
<protein>
    <recommendedName>
        <fullName evidence="1">Flagellar protein FlgJ N-terminal domain-containing protein</fullName>
    </recommendedName>
</protein>
<accession>A0A9W6DDN7</accession>
<dbReference type="AlphaFoldDB" id="A0A9W6DDN7"/>
<name>A0A9W6DDN7_9FIRM</name>
<comment type="caution">
    <text evidence="2">The sequence shown here is derived from an EMBL/GenBank/DDBJ whole genome shotgun (WGS) entry which is preliminary data.</text>
</comment>
<dbReference type="RefSeq" id="WP_281812818.1">
    <property type="nucleotide sequence ID" value="NZ_BRLB01000001.1"/>
</dbReference>
<dbReference type="Pfam" id="PF10135">
    <property type="entry name" value="Rod-binding"/>
    <property type="match status" value="1"/>
</dbReference>
<evidence type="ECO:0000313" key="3">
    <source>
        <dbReference type="Proteomes" id="UP001144256"/>
    </source>
</evidence>
<proteinExistence type="predicted"/>